<protein>
    <submittedName>
        <fullName evidence="1">RCG63707</fullName>
    </submittedName>
</protein>
<evidence type="ECO:0000313" key="1">
    <source>
        <dbReference type="EMBL" id="EDM16593.1"/>
    </source>
</evidence>
<dbReference type="AlphaFoldDB" id="A6IGV5"/>
<reference evidence="1 2" key="1">
    <citation type="submission" date="2005-09" db="EMBL/GenBank/DDBJ databases">
        <authorList>
            <person name="Mural R.J."/>
            <person name="Li P.W."/>
            <person name="Adams M.D."/>
            <person name="Amanatides P.G."/>
            <person name="Baden-Tillson H."/>
            <person name="Barnstead M."/>
            <person name="Chin S.H."/>
            <person name="Dew I."/>
            <person name="Evans C.A."/>
            <person name="Ferriera S."/>
            <person name="Flanigan M."/>
            <person name="Fosler C."/>
            <person name="Glodek A."/>
            <person name="Gu Z."/>
            <person name="Holt R.A."/>
            <person name="Jennings D."/>
            <person name="Kraft C.L."/>
            <person name="Lu F."/>
            <person name="Nguyen T."/>
            <person name="Nusskern D.R."/>
            <person name="Pfannkoch C.M."/>
            <person name="Sitter C."/>
            <person name="Sutton G.G."/>
            <person name="Venter J.C."/>
            <person name="Wang Z."/>
            <person name="Woodage T."/>
            <person name="Zheng X.H."/>
            <person name="Zhong F."/>
        </authorList>
    </citation>
    <scope>NUCLEOTIDE SEQUENCE [LARGE SCALE GENOMIC DNA]</scope>
    <source>
        <strain>BN</strain>
        <strain evidence="2">Sprague-Dawley</strain>
    </source>
</reference>
<dbReference type="Proteomes" id="UP000234681">
    <property type="component" value="Chromosome 7"/>
</dbReference>
<accession>A6IGV5</accession>
<dbReference type="EMBL" id="CH473960">
    <property type="protein sequence ID" value="EDM16593.1"/>
    <property type="molecule type" value="Genomic_DNA"/>
</dbReference>
<evidence type="ECO:0000313" key="2">
    <source>
        <dbReference type="Proteomes" id="UP000234681"/>
    </source>
</evidence>
<gene>
    <name evidence="1" type="ORF">rCG_63707</name>
</gene>
<proteinExistence type="predicted"/>
<sequence length="71" mass="8073">MPMELQLPRATLGSYQEHTHLTYTHHYTATCLAMNITSLSPLLLPKPGVSRLKRNIPQQQNSGHHECLTEH</sequence>
<organism evidence="1 2">
    <name type="scientific">Rattus norvegicus</name>
    <name type="common">Rat</name>
    <dbReference type="NCBI Taxonomy" id="10116"/>
    <lineage>
        <taxon>Eukaryota</taxon>
        <taxon>Metazoa</taxon>
        <taxon>Chordata</taxon>
        <taxon>Craniata</taxon>
        <taxon>Vertebrata</taxon>
        <taxon>Euteleostomi</taxon>
        <taxon>Mammalia</taxon>
        <taxon>Eutheria</taxon>
        <taxon>Euarchontoglires</taxon>
        <taxon>Glires</taxon>
        <taxon>Rodentia</taxon>
        <taxon>Myomorpha</taxon>
        <taxon>Muroidea</taxon>
        <taxon>Muridae</taxon>
        <taxon>Murinae</taxon>
        <taxon>Rattus</taxon>
    </lineage>
</organism>
<name>A6IGV5_RAT</name>